<gene>
    <name evidence="2" type="ORF">E6K81_08780</name>
</gene>
<evidence type="ECO:0000313" key="2">
    <source>
        <dbReference type="EMBL" id="TMQ71960.1"/>
    </source>
</evidence>
<evidence type="ECO:0000259" key="1">
    <source>
        <dbReference type="Pfam" id="PF13490"/>
    </source>
</evidence>
<sequence>MNCGDARRLFGAYWDDEVTLAEREWLEAHFTACAGCRTEYETWARAIELVGALPRVEVTPGLAERTLARARRATVAPDRLPVRPARWIPVTATAALLTIAATMLMQWMGITPVARVAPAPHATTVTEPVLVNAGGAVASPTGDGRRASDAVADADWAAGVPDSLFDHRADVEFILDPVTLRKGRAHTVLHLDPNVRGDKAVITF</sequence>
<organism evidence="2 3">
    <name type="scientific">Eiseniibacteriota bacterium</name>
    <dbReference type="NCBI Taxonomy" id="2212470"/>
    <lineage>
        <taxon>Bacteria</taxon>
        <taxon>Candidatus Eiseniibacteriota</taxon>
    </lineage>
</organism>
<dbReference type="Proteomes" id="UP000319771">
    <property type="component" value="Unassembled WGS sequence"/>
</dbReference>
<name>A0A538U7X0_UNCEI</name>
<feature type="domain" description="Putative zinc-finger" evidence="1">
    <location>
        <begin position="3"/>
        <end position="37"/>
    </location>
</feature>
<evidence type="ECO:0000313" key="3">
    <source>
        <dbReference type="Proteomes" id="UP000319771"/>
    </source>
</evidence>
<dbReference type="InterPro" id="IPR041916">
    <property type="entry name" value="Anti_sigma_zinc_sf"/>
</dbReference>
<dbReference type="Pfam" id="PF13490">
    <property type="entry name" value="zf-HC2"/>
    <property type="match status" value="1"/>
</dbReference>
<reference evidence="2 3" key="1">
    <citation type="journal article" date="2019" name="Nat. Microbiol.">
        <title>Mediterranean grassland soil C-N compound turnover is dependent on rainfall and depth, and is mediated by genomically divergent microorganisms.</title>
        <authorList>
            <person name="Diamond S."/>
            <person name="Andeer P.F."/>
            <person name="Li Z."/>
            <person name="Crits-Christoph A."/>
            <person name="Burstein D."/>
            <person name="Anantharaman K."/>
            <person name="Lane K.R."/>
            <person name="Thomas B.C."/>
            <person name="Pan C."/>
            <person name="Northen T.R."/>
            <person name="Banfield J.F."/>
        </authorList>
    </citation>
    <scope>NUCLEOTIDE SEQUENCE [LARGE SCALE GENOMIC DNA]</scope>
    <source>
        <strain evidence="2">WS_11</strain>
    </source>
</reference>
<dbReference type="Gene3D" id="1.10.10.1320">
    <property type="entry name" value="Anti-sigma factor, zinc-finger domain"/>
    <property type="match status" value="1"/>
</dbReference>
<dbReference type="InterPro" id="IPR027383">
    <property type="entry name" value="Znf_put"/>
</dbReference>
<dbReference type="AlphaFoldDB" id="A0A538U7X0"/>
<dbReference type="EMBL" id="VBPB01000129">
    <property type="protein sequence ID" value="TMQ71960.1"/>
    <property type="molecule type" value="Genomic_DNA"/>
</dbReference>
<comment type="caution">
    <text evidence="2">The sequence shown here is derived from an EMBL/GenBank/DDBJ whole genome shotgun (WGS) entry which is preliminary data.</text>
</comment>
<proteinExistence type="predicted"/>
<accession>A0A538U7X0</accession>
<protein>
    <submittedName>
        <fullName evidence="2">Zf-HC2 domain-containing protein</fullName>
    </submittedName>
</protein>